<name>A0A3B5Y7H3_WHEAT</name>
<dbReference type="SMART" id="SM00733">
    <property type="entry name" value="Mterf"/>
    <property type="match status" value="5"/>
</dbReference>
<organism evidence="4">
    <name type="scientific">Triticum aestivum</name>
    <name type="common">Wheat</name>
    <dbReference type="NCBI Taxonomy" id="4565"/>
    <lineage>
        <taxon>Eukaryota</taxon>
        <taxon>Viridiplantae</taxon>
        <taxon>Streptophyta</taxon>
        <taxon>Embryophyta</taxon>
        <taxon>Tracheophyta</taxon>
        <taxon>Spermatophyta</taxon>
        <taxon>Magnoliopsida</taxon>
        <taxon>Liliopsida</taxon>
        <taxon>Poales</taxon>
        <taxon>Poaceae</taxon>
        <taxon>BOP clade</taxon>
        <taxon>Pooideae</taxon>
        <taxon>Triticodae</taxon>
        <taxon>Triticeae</taxon>
        <taxon>Triticinae</taxon>
        <taxon>Triticum</taxon>
    </lineage>
</organism>
<keyword evidence="5" id="KW-1185">Reference proteome</keyword>
<evidence type="ECO:0000256" key="2">
    <source>
        <dbReference type="ARBA" id="ARBA00022472"/>
    </source>
</evidence>
<reference evidence="4" key="1">
    <citation type="submission" date="2018-08" db="EMBL/GenBank/DDBJ databases">
        <authorList>
            <person name="Rossello M."/>
        </authorList>
    </citation>
    <scope>NUCLEOTIDE SEQUENCE [LARGE SCALE GENOMIC DNA]</scope>
    <source>
        <strain evidence="4">cv. Chinese Spring</strain>
    </source>
</reference>
<proteinExistence type="inferred from homology"/>
<dbReference type="GeneID" id="123070856"/>
<dbReference type="Gramene" id="TraesCLE_scaffold_109815_01G000100.1">
    <property type="protein sequence ID" value="TraesCLE_scaffold_109815_01G000100.1"/>
    <property type="gene ID" value="TraesCLE_scaffold_109815_01G000100"/>
</dbReference>
<evidence type="ECO:0000256" key="1">
    <source>
        <dbReference type="ARBA" id="ARBA00007692"/>
    </source>
</evidence>
<dbReference type="GO" id="GO:0009658">
    <property type="term" value="P:chloroplast organization"/>
    <property type="evidence" value="ECO:0000318"/>
    <property type="project" value="GO_Central"/>
</dbReference>
<dbReference type="GO" id="GO:0003676">
    <property type="term" value="F:nucleic acid binding"/>
    <property type="evidence" value="ECO:0007669"/>
    <property type="project" value="InterPro"/>
</dbReference>
<keyword evidence="3" id="KW-0809">Transit peptide</keyword>
<comment type="similarity">
    <text evidence="1">Belongs to the mTERF family.</text>
</comment>
<dbReference type="STRING" id="4565.A0A3B5Y7H3"/>
<dbReference type="Gramene" id="TraesSYM1A03G00184530.1">
    <property type="protein sequence ID" value="TraesSYM1A03G00184530.1.CDS1"/>
    <property type="gene ID" value="TraesSYM1A03G00184530"/>
</dbReference>
<keyword evidence="2" id="KW-0804">Transcription</keyword>
<gene>
    <name evidence="4" type="primary">LOC123070856</name>
</gene>
<dbReference type="InterPro" id="IPR038538">
    <property type="entry name" value="MTERF_sf"/>
</dbReference>
<protein>
    <submittedName>
        <fullName evidence="4">Uncharacterized protein</fullName>
    </submittedName>
</protein>
<evidence type="ECO:0000313" key="5">
    <source>
        <dbReference type="Proteomes" id="UP000019116"/>
    </source>
</evidence>
<dbReference type="FunFam" id="1.25.70.10:FF:000001">
    <property type="entry name" value="Mitochondrial transcription termination factor-like"/>
    <property type="match status" value="1"/>
</dbReference>
<dbReference type="PANTHER" id="PTHR13068">
    <property type="entry name" value="CGI-12 PROTEIN-RELATED"/>
    <property type="match status" value="1"/>
</dbReference>
<dbReference type="Gramene" id="TraesCS1A02G440100.1">
    <property type="protein sequence ID" value="TraesCS1A02G440100.1.cds1"/>
    <property type="gene ID" value="TraesCS1A02G440100"/>
</dbReference>
<dbReference type="Pfam" id="PF02536">
    <property type="entry name" value="mTERF"/>
    <property type="match status" value="1"/>
</dbReference>
<reference evidence="4" key="2">
    <citation type="submission" date="2018-10" db="UniProtKB">
        <authorList>
            <consortium name="EnsemblPlants"/>
        </authorList>
    </citation>
    <scope>IDENTIFICATION</scope>
</reference>
<keyword evidence="2" id="KW-0805">Transcription regulation</keyword>
<dbReference type="Gramene" id="TraesCS1A03G1070700.1">
    <property type="protein sequence ID" value="TraesCS1A03G1070700.1.CDS1"/>
    <property type="gene ID" value="TraesCS1A03G1070700"/>
</dbReference>
<keyword evidence="2" id="KW-0806">Transcription termination</keyword>
<dbReference type="KEGG" id="taes:123070856"/>
<dbReference type="GO" id="GO:0006353">
    <property type="term" value="P:DNA-templated transcription termination"/>
    <property type="evidence" value="ECO:0007669"/>
    <property type="project" value="UniProtKB-KW"/>
</dbReference>
<dbReference type="Proteomes" id="UP000019116">
    <property type="component" value="Chromosome 1A"/>
</dbReference>
<sequence>MLRLHKCILTQLLPRTSASTSPLHRLISAAAPAASPGPSFAVEDYLVATCGLTRAQALKASTKLSHLKSPANPDAVRSFLAGLGLSTAHVAALVAKDPKFLCASVERTLAPVAVGLAGLGLSRPGVARLVSLAGEFFRGRSVASRLAYFLFLFGSYEDLLRVLKHSPNLLGCDLDRVIKPNVAFLRECGLGACDIVRLCNRVPWLLGNNPERVRAIVACAEGLGVPRGSGMFGQALQAVAFLTQEKITAKVEHLKKMFRWSDAEVGIAVSKAPAVLLKAKESLQRRSEFLISEVGLEPAYIAFRPAMLMYSLEGRIRPRYYVVKFLKENGLLNHDRDYYNTIVISEKVFMDKFICPHKKSAPHLAEDYAAACRGEVSVRFISA</sequence>
<evidence type="ECO:0000256" key="3">
    <source>
        <dbReference type="ARBA" id="ARBA00022946"/>
    </source>
</evidence>
<dbReference type="EnsemblPlants" id="TraesCS1A02G440100.1">
    <property type="protein sequence ID" value="TraesCS1A02G440100.1.cds1"/>
    <property type="gene ID" value="TraesCS1A02G440100"/>
</dbReference>
<accession>A0A3B5Y7H3</accession>
<dbReference type="OMA" id="IICYKEF"/>
<dbReference type="PANTHER" id="PTHR13068:SF111">
    <property type="match status" value="1"/>
</dbReference>
<evidence type="ECO:0000313" key="4">
    <source>
        <dbReference type="EnsemblPlants" id="TraesCS1A02G440100.1.cds1"/>
    </source>
</evidence>
<dbReference type="Gene3D" id="1.25.70.10">
    <property type="entry name" value="Transcription termination factor 3, mitochondrial"/>
    <property type="match status" value="1"/>
</dbReference>
<dbReference type="InterPro" id="IPR003690">
    <property type="entry name" value="MTERF"/>
</dbReference>
<dbReference type="GO" id="GO:0009507">
    <property type="term" value="C:chloroplast"/>
    <property type="evidence" value="ECO:0000318"/>
    <property type="project" value="GO_Central"/>
</dbReference>
<dbReference type="RefSeq" id="XP_044350173.1">
    <property type="nucleotide sequence ID" value="XM_044494238.1"/>
</dbReference>
<dbReference type="AlphaFoldDB" id="A0A3B5Y7H3"/>